<dbReference type="Proteomes" id="UP000237144">
    <property type="component" value="Unassembled WGS sequence"/>
</dbReference>
<dbReference type="OrthoDB" id="273181at2759"/>
<reference evidence="6 7" key="1">
    <citation type="journal article" date="2018" name="Front. Microbiol.">
        <title>Prospects for Fungal Bioremediation of Acidic Radioactive Waste Sites: Characterization and Genome Sequence of Rhodotorula taiwanensis MD1149.</title>
        <authorList>
            <person name="Tkavc R."/>
            <person name="Matrosova V.Y."/>
            <person name="Grichenko O.E."/>
            <person name="Gostincar C."/>
            <person name="Volpe R.P."/>
            <person name="Klimenkova P."/>
            <person name="Gaidamakova E.K."/>
            <person name="Zhou C.E."/>
            <person name="Stewart B.J."/>
            <person name="Lyman M.G."/>
            <person name="Malfatti S.A."/>
            <person name="Rubinfeld B."/>
            <person name="Courtot M."/>
            <person name="Singh J."/>
            <person name="Dalgard C.L."/>
            <person name="Hamilton T."/>
            <person name="Frey K.G."/>
            <person name="Gunde-Cimerman N."/>
            <person name="Dugan L."/>
            <person name="Daly M.J."/>
        </authorList>
    </citation>
    <scope>NUCLEOTIDE SEQUENCE [LARGE SCALE GENOMIC DNA]</scope>
    <source>
        <strain evidence="6 7">MD1149</strain>
    </source>
</reference>
<proteinExistence type="predicted"/>
<evidence type="ECO:0000256" key="3">
    <source>
        <dbReference type="SAM" id="MobiDB-lite"/>
    </source>
</evidence>
<feature type="compositionally biased region" description="Low complexity" evidence="3">
    <location>
        <begin position="194"/>
        <end position="237"/>
    </location>
</feature>
<name>A0A2S5BG97_9BASI</name>
<dbReference type="EMBL" id="PJQD01000011">
    <property type="protein sequence ID" value="POY75791.1"/>
    <property type="molecule type" value="Genomic_DNA"/>
</dbReference>
<feature type="domain" description="Tyrosine specific protein phosphatases" evidence="5">
    <location>
        <begin position="857"/>
        <end position="922"/>
    </location>
</feature>
<feature type="compositionally biased region" description="Low complexity" evidence="3">
    <location>
        <begin position="62"/>
        <end position="86"/>
    </location>
</feature>
<dbReference type="Pfam" id="PF00782">
    <property type="entry name" value="DSPc"/>
    <property type="match status" value="1"/>
</dbReference>
<protein>
    <submittedName>
        <fullName evidence="6">Uncharacterized protein</fullName>
    </submittedName>
</protein>
<dbReference type="SUPFAM" id="SSF52799">
    <property type="entry name" value="(Phosphotyrosine protein) phosphatases II"/>
    <property type="match status" value="2"/>
</dbReference>
<dbReference type="PROSITE" id="PS50056">
    <property type="entry name" value="TYR_PHOSPHATASE_2"/>
    <property type="match status" value="1"/>
</dbReference>
<accession>A0A2S5BG97</accession>
<evidence type="ECO:0000259" key="5">
    <source>
        <dbReference type="PROSITE" id="PS50056"/>
    </source>
</evidence>
<dbReference type="PANTHER" id="PTHR47550:SF1">
    <property type="entry name" value="DUAL SPECIFICITY PROTEIN PHOSPHATASE PPS1"/>
    <property type="match status" value="1"/>
</dbReference>
<dbReference type="STRING" id="741276.A0A2S5BG97"/>
<dbReference type="AlphaFoldDB" id="A0A2S5BG97"/>
<keyword evidence="2" id="KW-0904">Protein phosphatase</keyword>
<dbReference type="InterPro" id="IPR020422">
    <property type="entry name" value="TYR_PHOSPHATASE_DUAL_dom"/>
</dbReference>
<dbReference type="PROSITE" id="PS00383">
    <property type="entry name" value="TYR_PHOSPHATASE_1"/>
    <property type="match status" value="1"/>
</dbReference>
<dbReference type="PANTHER" id="PTHR47550">
    <property type="entry name" value="DUAL SPECIFICITY PROTEIN PHOSPHATASE PPS1"/>
    <property type="match status" value="1"/>
</dbReference>
<feature type="compositionally biased region" description="Low complexity" evidence="3">
    <location>
        <begin position="22"/>
        <end position="32"/>
    </location>
</feature>
<evidence type="ECO:0000256" key="2">
    <source>
        <dbReference type="ARBA" id="ARBA00022912"/>
    </source>
</evidence>
<sequence length="1008" mass="109773">MHSRAGPEVQLHPQLMRNPQPAAAVSSNNDLAAADDDDNEMPPPSPLATSPFFPALDSILPTQARASTRPSSRRPSPSPTPTVSRPQVNAATVTPAHGLVNLDASRFPVYPLEAAASTADLHVLSAHEFAQVHEEHCHVKLPETELFPWAHGGADVPHSAAADYFGYRRGHAARVPSYRGLTVIHAPPPPQPTPSTSRSLLRRGLASSTDSWSSATSSATSSSSVSLGASSRSSISSTPSARLVSSFDAVSILTTSRTTGETRFALPNPRSFENVNLRHFKLQAVKYATISDIVVYGENGIDEMVLETAIKAREAMDAEFERRGSQGIHYNVFVISDPFTEFERYYPQLVSIDSHGFSRNRLNFFEREREEMRVLTAASEIGPNVWVSACCVAVSKPPKLTSAYNIAQLGNTQDVPTPRAHQRTSEPTNYTDDGNPCAFSICIEAHDQASLLSRDVLESAAEVLSDLEQQGRVCEEVQPVLTAGNEVIEAKTRLLRPPVDEIVHLETISTAAALGTSTRAQDAFVAQVVDLAVWVRDQSAPNPLTVATAPNSSRPTLPAPRRVLLHCGDGYTETSLLALAYVMLSRRCAVSEAYLFLQLDCERSFFVYTADRETVLKIERRVAEVLAREDDEERYTRRWVAEQQAVATVGAAASRSTLPRSPAQDFSAGADEQTHGQDDDTITLGLSSTTMGRSDSGYVDSIEGDAGLYDDKTREVLELEAARIEVEMEVACGGPKRRMRTADPVRDAWFFGSTFEGHFPSRILPHLYLGNVNHASNALMLKELGITHVVSMGETALHPPKAPSGLSLLTSPFRSASPASAAPSNSLWEEERVGAIQVLDMQNVADDGIDSIRPCIDEALEFIRNAREQGGRILVHCKVGVSRSASIVIAYLMRDMGLDLASSYLLTRSRRLNILVQPNLPFVAALHAFEAELLEHKERAIALSRPRVQQGHSPASSVGSASEYGDARVDDEHDSIHVLGQPGLKRSNRLGFSFLCGEIARLNERFLC</sequence>
<dbReference type="GO" id="GO:0005634">
    <property type="term" value="C:nucleus"/>
    <property type="evidence" value="ECO:0007669"/>
    <property type="project" value="GOC"/>
</dbReference>
<evidence type="ECO:0000256" key="1">
    <source>
        <dbReference type="ARBA" id="ARBA00022801"/>
    </source>
</evidence>
<dbReference type="InterPro" id="IPR053239">
    <property type="entry name" value="Dual_spec_PTase"/>
</dbReference>
<feature type="region of interest" description="Disordered" evidence="3">
    <location>
        <begin position="945"/>
        <end position="964"/>
    </location>
</feature>
<feature type="domain" description="Tyrosine-protein phosphatase" evidence="4">
    <location>
        <begin position="759"/>
        <end position="935"/>
    </location>
</feature>
<comment type="caution">
    <text evidence="6">The sequence shown here is derived from an EMBL/GenBank/DDBJ whole genome shotgun (WGS) entry which is preliminary data.</text>
</comment>
<keyword evidence="7" id="KW-1185">Reference proteome</keyword>
<dbReference type="InterPro" id="IPR000387">
    <property type="entry name" value="Tyr_Pase_dom"/>
</dbReference>
<feature type="region of interest" description="Disordered" evidence="3">
    <location>
        <begin position="182"/>
        <end position="237"/>
    </location>
</feature>
<gene>
    <name evidence="6" type="ORF">BMF94_1104</name>
</gene>
<evidence type="ECO:0000259" key="4">
    <source>
        <dbReference type="PROSITE" id="PS50054"/>
    </source>
</evidence>
<feature type="region of interest" description="Disordered" evidence="3">
    <location>
        <begin position="651"/>
        <end position="684"/>
    </location>
</feature>
<feature type="compositionally biased region" description="Polar residues" evidence="3">
    <location>
        <begin position="950"/>
        <end position="960"/>
    </location>
</feature>
<dbReference type="GO" id="GO:0033260">
    <property type="term" value="P:nuclear DNA replication"/>
    <property type="evidence" value="ECO:0007669"/>
    <property type="project" value="TreeGrafter"/>
</dbReference>
<dbReference type="InterPro" id="IPR029021">
    <property type="entry name" value="Prot-tyrosine_phosphatase-like"/>
</dbReference>
<dbReference type="InterPro" id="IPR000340">
    <property type="entry name" value="Dual-sp_phosphatase_cat-dom"/>
</dbReference>
<evidence type="ECO:0000313" key="6">
    <source>
        <dbReference type="EMBL" id="POY75791.1"/>
    </source>
</evidence>
<keyword evidence="1" id="KW-0378">Hydrolase</keyword>
<dbReference type="Gene3D" id="3.90.190.10">
    <property type="entry name" value="Protein tyrosine phosphatase superfamily"/>
    <property type="match status" value="2"/>
</dbReference>
<dbReference type="PROSITE" id="PS50054">
    <property type="entry name" value="TYR_PHOSPHATASE_DUAL"/>
    <property type="match status" value="1"/>
</dbReference>
<feature type="region of interest" description="Disordered" evidence="3">
    <location>
        <begin position="1"/>
        <end position="86"/>
    </location>
</feature>
<dbReference type="GO" id="GO:0008138">
    <property type="term" value="F:protein tyrosine/serine/threonine phosphatase activity"/>
    <property type="evidence" value="ECO:0007669"/>
    <property type="project" value="TreeGrafter"/>
</dbReference>
<organism evidence="6 7">
    <name type="scientific">Rhodotorula taiwanensis</name>
    <dbReference type="NCBI Taxonomy" id="741276"/>
    <lineage>
        <taxon>Eukaryota</taxon>
        <taxon>Fungi</taxon>
        <taxon>Dikarya</taxon>
        <taxon>Basidiomycota</taxon>
        <taxon>Pucciniomycotina</taxon>
        <taxon>Microbotryomycetes</taxon>
        <taxon>Sporidiobolales</taxon>
        <taxon>Sporidiobolaceae</taxon>
        <taxon>Rhodotorula</taxon>
    </lineage>
</organism>
<dbReference type="SMART" id="SM00195">
    <property type="entry name" value="DSPc"/>
    <property type="match status" value="1"/>
</dbReference>
<evidence type="ECO:0000313" key="7">
    <source>
        <dbReference type="Proteomes" id="UP000237144"/>
    </source>
</evidence>
<dbReference type="InterPro" id="IPR016130">
    <property type="entry name" value="Tyr_Pase_AS"/>
</dbReference>